<dbReference type="AlphaFoldDB" id="A0AAU9K3Z2"/>
<evidence type="ECO:0000256" key="3">
    <source>
        <dbReference type="ARBA" id="ARBA00013252"/>
    </source>
</evidence>
<comment type="similarity">
    <text evidence="2">Belongs to the pterin-4-alpha-carbinolamine dehydratase family.</text>
</comment>
<dbReference type="InterPro" id="IPR001533">
    <property type="entry name" value="Pterin_deHydtase"/>
</dbReference>
<evidence type="ECO:0000256" key="2">
    <source>
        <dbReference type="ARBA" id="ARBA00006472"/>
    </source>
</evidence>
<comment type="catalytic activity">
    <reaction evidence="1">
        <text>(4aS,6R)-4a-hydroxy-L-erythro-5,6,7,8-tetrahydrobiopterin = (6R)-L-erythro-6,7-dihydrobiopterin + H2O</text>
        <dbReference type="Rhea" id="RHEA:11920"/>
        <dbReference type="ChEBI" id="CHEBI:15377"/>
        <dbReference type="ChEBI" id="CHEBI:15642"/>
        <dbReference type="ChEBI" id="CHEBI:43120"/>
        <dbReference type="EC" id="4.2.1.96"/>
    </reaction>
</comment>
<reference evidence="5" key="1">
    <citation type="submission" date="2021-09" db="EMBL/GenBank/DDBJ databases">
        <authorList>
            <consortium name="AG Swart"/>
            <person name="Singh M."/>
            <person name="Singh A."/>
            <person name="Seah K."/>
            <person name="Emmerich C."/>
        </authorList>
    </citation>
    <scope>NUCLEOTIDE SEQUENCE</scope>
    <source>
        <strain evidence="5">ATCC30299</strain>
    </source>
</reference>
<dbReference type="GO" id="GO:0006729">
    <property type="term" value="P:tetrahydrobiopterin biosynthetic process"/>
    <property type="evidence" value="ECO:0007669"/>
    <property type="project" value="InterPro"/>
</dbReference>
<dbReference type="Pfam" id="PF01329">
    <property type="entry name" value="Pterin_4a"/>
    <property type="match status" value="1"/>
</dbReference>
<comment type="caution">
    <text evidence="5">The sequence shown here is derived from an EMBL/GenBank/DDBJ whole genome shotgun (WGS) entry which is preliminary data.</text>
</comment>
<proteinExistence type="inferred from homology"/>
<dbReference type="SUPFAM" id="SSF55248">
    <property type="entry name" value="PCD-like"/>
    <property type="match status" value="1"/>
</dbReference>
<keyword evidence="6" id="KW-1185">Reference proteome</keyword>
<sequence>MAVRGFSFFGKSLSRVAGEKCCPYGQNGQPLSKEYIIEFLKNSGEQLKYWRPNENFTMLTHSWYFKNYLQAAGFVLEVAKLDSNNILKQTPNMYIMKKEVLRIELTTTVLGGLSHADLSLAAQISLLPGKEYSLTPIFDEKNFRRELRMQMLENKN</sequence>
<evidence type="ECO:0000256" key="4">
    <source>
        <dbReference type="ARBA" id="ARBA00023239"/>
    </source>
</evidence>
<dbReference type="EMBL" id="CAJZBQ010000058">
    <property type="protein sequence ID" value="CAG9334266.1"/>
    <property type="molecule type" value="Genomic_DNA"/>
</dbReference>
<dbReference type="Proteomes" id="UP001162131">
    <property type="component" value="Unassembled WGS sequence"/>
</dbReference>
<evidence type="ECO:0000313" key="6">
    <source>
        <dbReference type="Proteomes" id="UP001162131"/>
    </source>
</evidence>
<accession>A0AAU9K3Z2</accession>
<evidence type="ECO:0000313" key="5">
    <source>
        <dbReference type="EMBL" id="CAG9334266.1"/>
    </source>
</evidence>
<dbReference type="Gene3D" id="3.30.1360.20">
    <property type="entry name" value="Transcriptional coactivator/pterin dehydratase"/>
    <property type="match status" value="1"/>
</dbReference>
<evidence type="ECO:0000256" key="1">
    <source>
        <dbReference type="ARBA" id="ARBA00001554"/>
    </source>
</evidence>
<name>A0AAU9K3Z2_9CILI</name>
<dbReference type="GO" id="GO:0008124">
    <property type="term" value="F:4-alpha-hydroxytetrahydrobiopterin dehydratase activity"/>
    <property type="evidence" value="ECO:0007669"/>
    <property type="project" value="UniProtKB-EC"/>
</dbReference>
<organism evidence="5 6">
    <name type="scientific">Blepharisma stoltei</name>
    <dbReference type="NCBI Taxonomy" id="1481888"/>
    <lineage>
        <taxon>Eukaryota</taxon>
        <taxon>Sar</taxon>
        <taxon>Alveolata</taxon>
        <taxon>Ciliophora</taxon>
        <taxon>Postciliodesmatophora</taxon>
        <taxon>Heterotrichea</taxon>
        <taxon>Heterotrichida</taxon>
        <taxon>Blepharismidae</taxon>
        <taxon>Blepharisma</taxon>
    </lineage>
</organism>
<dbReference type="InterPro" id="IPR036428">
    <property type="entry name" value="PCD_sf"/>
</dbReference>
<gene>
    <name evidence="5" type="ORF">BSTOLATCC_MIC60885</name>
</gene>
<dbReference type="EC" id="4.2.1.96" evidence="3"/>
<keyword evidence="4" id="KW-0456">Lyase</keyword>
<protein>
    <recommendedName>
        <fullName evidence="3">4a-hydroxytetrahydrobiopterin dehydratase</fullName>
        <ecNumber evidence="3">4.2.1.96</ecNumber>
    </recommendedName>
</protein>